<feature type="transmembrane region" description="Helical" evidence="1">
    <location>
        <begin position="453"/>
        <end position="471"/>
    </location>
</feature>
<name>A0A6H9XD21_9CORY</name>
<dbReference type="InterPro" id="IPR036890">
    <property type="entry name" value="HATPase_C_sf"/>
</dbReference>
<dbReference type="EMBL" id="UARK01000001">
    <property type="protein sequence ID" value="SPW24547.1"/>
    <property type="molecule type" value="Genomic_DNA"/>
</dbReference>
<dbReference type="RefSeq" id="WP_005526733.1">
    <property type="nucleotide sequence ID" value="NZ_CP050134.2"/>
</dbReference>
<evidence type="ECO:0000313" key="2">
    <source>
        <dbReference type="EMBL" id="SPW24547.1"/>
    </source>
</evidence>
<dbReference type="Gene3D" id="3.30.565.10">
    <property type="entry name" value="Histidine kinase-like ATPase, C-terminal domain"/>
    <property type="match status" value="1"/>
</dbReference>
<keyword evidence="1" id="KW-1133">Transmembrane helix</keyword>
<feature type="transmembrane region" description="Helical" evidence="1">
    <location>
        <begin position="98"/>
        <end position="124"/>
    </location>
</feature>
<dbReference type="GeneID" id="84574644"/>
<feature type="transmembrane region" description="Helical" evidence="1">
    <location>
        <begin position="156"/>
        <end position="174"/>
    </location>
</feature>
<gene>
    <name evidence="2" type="ORF">NCTC10254_00928</name>
</gene>
<feature type="transmembrane region" description="Helical" evidence="1">
    <location>
        <begin position="186"/>
        <end position="205"/>
    </location>
</feature>
<proteinExistence type="predicted"/>
<organism evidence="2 3">
    <name type="scientific">Corynebacterium matruchotii</name>
    <dbReference type="NCBI Taxonomy" id="43768"/>
    <lineage>
        <taxon>Bacteria</taxon>
        <taxon>Bacillati</taxon>
        <taxon>Actinomycetota</taxon>
        <taxon>Actinomycetes</taxon>
        <taxon>Mycobacteriales</taxon>
        <taxon>Corynebacteriaceae</taxon>
        <taxon>Corynebacterium</taxon>
    </lineage>
</organism>
<feature type="transmembrane region" description="Helical" evidence="1">
    <location>
        <begin position="483"/>
        <end position="502"/>
    </location>
</feature>
<feature type="transmembrane region" description="Helical" evidence="1">
    <location>
        <begin position="36"/>
        <end position="57"/>
    </location>
</feature>
<keyword evidence="1" id="KW-0472">Membrane</keyword>
<keyword evidence="2" id="KW-0808">Transferase</keyword>
<sequence>MTESEIAQLAQPAPRRRDYSDQTITQKPPALTELTLLRYITLIGLATYITNILFKFGPFLEFLRNNHRFITWTNSAFVIFSLSLASLLFAIIVNKHPIYTIVISIAMVAYLQLATIQITELIIFHDSPWDQLHLGDVASIPTCLTVSILHRKLGKIGMIMAIIIIPVVATSQNVNSIMLRPYVFDVLYSTFIGTPWMYMVHHVVATSRRADKAAFDEYQALTSIQRSNQLKELETTSLSNIHDRILSTLNNINKGVADPEDIHTIDIFDLMPTGSMPLTTFIQNLKTQVGDDTRVVMPESTSNTVAIPMEIAATMLAAIEQAYTNSIAHAPQAQRELVATWDESQLSIVFADTGPGFNVAKIPHHHAGVTITMLERPRNHPGVSAQLTTAPGQGTRYRLTWQLVPQQELAATAEPLSVSKLIGVADIFRPRWAVYAFLVFFADSYRYDHEGRWPAFIIGSAFFAGGLWALTSTTELKLPRRNTIILSGCVVGLVSTGQLAHYSPLMPYHSHWFLSYGLILVANMALRLRPITAWVVWLSLTAATFVVDDIMNIQLSAWPISLFVGITLFVPATLVPSQVALAVRSLPALERVQRNEHLELARALTQKQYVQAMTGWLRSLLSLVDDPATAGLMQKRLRDAIRSPLLDVPELTAAVWQAREAGTEVVLIDARSEQDPNPDPVEHPAIIANAIAALESQPSKLTLRLLPPGRSRYATLVYY</sequence>
<evidence type="ECO:0000256" key="1">
    <source>
        <dbReference type="SAM" id="Phobius"/>
    </source>
</evidence>
<accession>A0A6H9XD21</accession>
<dbReference type="Proteomes" id="UP000249886">
    <property type="component" value="Unassembled WGS sequence"/>
</dbReference>
<feature type="transmembrane region" description="Helical" evidence="1">
    <location>
        <begin position="69"/>
        <end position="92"/>
    </location>
</feature>
<comment type="caution">
    <text evidence="2">The sequence shown here is derived from an EMBL/GenBank/DDBJ whole genome shotgun (WGS) entry which is preliminary data.</text>
</comment>
<dbReference type="GO" id="GO:0016301">
    <property type="term" value="F:kinase activity"/>
    <property type="evidence" value="ECO:0007669"/>
    <property type="project" value="UniProtKB-KW"/>
</dbReference>
<dbReference type="AlphaFoldDB" id="A0A6H9XD21"/>
<keyword evidence="1" id="KW-0812">Transmembrane</keyword>
<dbReference type="SUPFAM" id="SSF55874">
    <property type="entry name" value="ATPase domain of HSP90 chaperone/DNA topoisomerase II/histidine kinase"/>
    <property type="match status" value="1"/>
</dbReference>
<feature type="transmembrane region" description="Helical" evidence="1">
    <location>
        <begin position="557"/>
        <end position="583"/>
    </location>
</feature>
<evidence type="ECO:0000313" key="3">
    <source>
        <dbReference type="Proteomes" id="UP000249886"/>
    </source>
</evidence>
<feature type="transmembrane region" description="Helical" evidence="1">
    <location>
        <begin position="533"/>
        <end position="551"/>
    </location>
</feature>
<keyword evidence="2" id="KW-0418">Kinase</keyword>
<protein>
    <submittedName>
        <fullName evidence="2">Signal transduction histidine kinase</fullName>
    </submittedName>
</protein>
<reference evidence="2 3" key="1">
    <citation type="submission" date="2018-06" db="EMBL/GenBank/DDBJ databases">
        <authorList>
            <consortium name="Pathogen Informatics"/>
            <person name="Doyle S."/>
        </authorList>
    </citation>
    <scope>NUCLEOTIDE SEQUENCE [LARGE SCALE GENOMIC DNA]</scope>
    <source>
        <strain evidence="2 3">NCTC10254</strain>
    </source>
</reference>